<sequence length="311" mass="36377">MIENYISKLSYTSLKEDKIEALEIPIEGLKTYIYYDYSKQLHFIIKSQETIIENRKGIKVKHSTLDLIDFGKDSFIDIICTHEDFKKEFIQIAEQIINHFKQNNDIVKAIKFTINKWYYFFEKDSNVDLNESDVKGLIGELLLIKNLSTKKSYKEIIKAWNGPESGLRDFNFNTFDIEVKTSSKEIGHVHTINGQIQLKTEDIILYVYSVSLKKSDSENSITLKKLIDSICLEIGDDAFLLNDFFEKLEKVNVLVPKTENYNHFAYELKNILTIKINKENLDQFLIENENTRISNLKYDYDFNGLINSEIL</sequence>
<organism evidence="1 2">
    <name type="scientific">Ulvibacter antarcticus</name>
    <dbReference type="NCBI Taxonomy" id="442714"/>
    <lineage>
        <taxon>Bacteria</taxon>
        <taxon>Pseudomonadati</taxon>
        <taxon>Bacteroidota</taxon>
        <taxon>Flavobacteriia</taxon>
        <taxon>Flavobacteriales</taxon>
        <taxon>Flavobacteriaceae</taxon>
        <taxon>Ulvibacter</taxon>
    </lineage>
</organism>
<dbReference type="RefSeq" id="WP_121906379.1">
    <property type="nucleotide sequence ID" value="NZ_REFC01000011.1"/>
</dbReference>
<dbReference type="Proteomes" id="UP000271339">
    <property type="component" value="Unassembled WGS sequence"/>
</dbReference>
<dbReference type="OrthoDB" id="2808696at2"/>
<evidence type="ECO:0000313" key="2">
    <source>
        <dbReference type="Proteomes" id="UP000271339"/>
    </source>
</evidence>
<name>A0A3L9Z0K3_9FLAO</name>
<keyword evidence="2" id="KW-1185">Reference proteome</keyword>
<accession>A0A3L9Z0K3</accession>
<gene>
    <name evidence="1" type="ORF">BXY75_0805</name>
</gene>
<dbReference type="EMBL" id="REFC01000011">
    <property type="protein sequence ID" value="RMA66383.1"/>
    <property type="molecule type" value="Genomic_DNA"/>
</dbReference>
<dbReference type="AlphaFoldDB" id="A0A3L9Z0K3"/>
<proteinExistence type="predicted"/>
<evidence type="ECO:0000313" key="1">
    <source>
        <dbReference type="EMBL" id="RMA66383.1"/>
    </source>
</evidence>
<comment type="caution">
    <text evidence="1">The sequence shown here is derived from an EMBL/GenBank/DDBJ whole genome shotgun (WGS) entry which is preliminary data.</text>
</comment>
<dbReference type="InterPro" id="IPR025534">
    <property type="entry name" value="DUF4420"/>
</dbReference>
<reference evidence="1 2" key="1">
    <citation type="submission" date="2018-10" db="EMBL/GenBank/DDBJ databases">
        <title>Genomic Encyclopedia of Archaeal and Bacterial Type Strains, Phase II (KMG-II): from individual species to whole genera.</title>
        <authorList>
            <person name="Goeker M."/>
        </authorList>
    </citation>
    <scope>NUCLEOTIDE SEQUENCE [LARGE SCALE GENOMIC DNA]</scope>
    <source>
        <strain evidence="1 2">DSM 23424</strain>
    </source>
</reference>
<dbReference type="Pfam" id="PF14390">
    <property type="entry name" value="DUF4420"/>
    <property type="match status" value="1"/>
</dbReference>
<protein>
    <submittedName>
        <fullName evidence="1">Putative PD-(D/E)XK family protein DUF4420</fullName>
    </submittedName>
</protein>